<evidence type="ECO:0000256" key="5">
    <source>
        <dbReference type="ARBA" id="ARBA00022737"/>
    </source>
</evidence>
<keyword evidence="7 11" id="KW-1133">Transmembrane helix</keyword>
<evidence type="ECO:0000256" key="9">
    <source>
        <dbReference type="PROSITE-ProRule" id="PRU00282"/>
    </source>
</evidence>
<keyword evidence="3 10" id="KW-0813">Transport</keyword>
<feature type="transmembrane region" description="Helical" evidence="11">
    <location>
        <begin position="302"/>
        <end position="324"/>
    </location>
</feature>
<evidence type="ECO:0000256" key="11">
    <source>
        <dbReference type="SAM" id="Phobius"/>
    </source>
</evidence>
<feature type="transmembrane region" description="Helical" evidence="11">
    <location>
        <begin position="6"/>
        <end position="26"/>
    </location>
</feature>
<evidence type="ECO:0000256" key="2">
    <source>
        <dbReference type="ARBA" id="ARBA00006375"/>
    </source>
</evidence>
<proteinExistence type="inferred from homology"/>
<dbReference type="EMBL" id="KV878125">
    <property type="protein sequence ID" value="OJI97537.1"/>
    <property type="molecule type" value="Genomic_DNA"/>
</dbReference>
<dbReference type="GeneID" id="63724433"/>
<gene>
    <name evidence="12" type="ORF">ASPVEDRAFT_184379</name>
</gene>
<protein>
    <recommendedName>
        <fullName evidence="14">Mitochondrial thiamine pyrophosphate carrier 1</fullName>
    </recommendedName>
</protein>
<dbReference type="InterPro" id="IPR018108">
    <property type="entry name" value="MCP_transmembrane"/>
</dbReference>
<keyword evidence="6" id="KW-0496">Mitochondrion</keyword>
<comment type="subcellular location">
    <subcellularLocation>
        <location evidence="1">Membrane</location>
        <topology evidence="1">Multi-pass membrane protein</topology>
    </subcellularLocation>
</comment>
<dbReference type="OrthoDB" id="250329at2759"/>
<dbReference type="PROSITE" id="PS50920">
    <property type="entry name" value="SOLCAR"/>
    <property type="match status" value="3"/>
</dbReference>
<dbReference type="GO" id="GO:0016020">
    <property type="term" value="C:membrane"/>
    <property type="evidence" value="ECO:0007669"/>
    <property type="project" value="UniProtKB-SubCell"/>
</dbReference>
<feature type="repeat" description="Solcar" evidence="9">
    <location>
        <begin position="231"/>
        <end position="331"/>
    </location>
</feature>
<sequence>MQNSALDIWISGAVAVVTVDFLVYPFDTLKTRIQSPNYNTVYKDVTTNTVRKNVLFRGLYQGVLSVVLSTIPASGAFFTTYENVKATLNKTKTKSNSAILQATPTPMINAVSSSAGEMVSCFLLTPAEVIKQNAQVIHNTPGGKGKGKTPPGNVTLQVLSRFKRYPWKLWSGYTALVGRNLPSTGVNFPIFEAVKGYLVDRRRRRLGYNTATGYPDTTRGRKDIQEEPVFERAVLTGVAASISGSIASVVTTPIDVIKTRMMLAATSDSSSGVSTAAEISRKGGNSIWTVGRRIFREEGARGLFRGGAIRVVWTAISFCIYLSMYEGGRFYLEKRRAQRADLDNS</sequence>
<dbReference type="RefSeq" id="XP_040663300.1">
    <property type="nucleotide sequence ID" value="XM_040808922.1"/>
</dbReference>
<evidence type="ECO:0000256" key="6">
    <source>
        <dbReference type="ARBA" id="ARBA00022792"/>
    </source>
</evidence>
<evidence type="ECO:0000313" key="13">
    <source>
        <dbReference type="Proteomes" id="UP000184073"/>
    </source>
</evidence>
<reference evidence="13" key="1">
    <citation type="journal article" date="2017" name="Genome Biol.">
        <title>Comparative genomics reveals high biological diversity and specific adaptations in the industrially and medically important fungal genus Aspergillus.</title>
        <authorList>
            <person name="de Vries R.P."/>
            <person name="Riley R."/>
            <person name="Wiebenga A."/>
            <person name="Aguilar-Osorio G."/>
            <person name="Amillis S."/>
            <person name="Uchima C.A."/>
            <person name="Anderluh G."/>
            <person name="Asadollahi M."/>
            <person name="Askin M."/>
            <person name="Barry K."/>
            <person name="Battaglia E."/>
            <person name="Bayram O."/>
            <person name="Benocci T."/>
            <person name="Braus-Stromeyer S.A."/>
            <person name="Caldana C."/>
            <person name="Canovas D."/>
            <person name="Cerqueira G.C."/>
            <person name="Chen F."/>
            <person name="Chen W."/>
            <person name="Choi C."/>
            <person name="Clum A."/>
            <person name="Dos Santos R.A."/>
            <person name="Damasio A.R."/>
            <person name="Diallinas G."/>
            <person name="Emri T."/>
            <person name="Fekete E."/>
            <person name="Flipphi M."/>
            <person name="Freyberg S."/>
            <person name="Gallo A."/>
            <person name="Gournas C."/>
            <person name="Habgood R."/>
            <person name="Hainaut M."/>
            <person name="Harispe M.L."/>
            <person name="Henrissat B."/>
            <person name="Hilden K.S."/>
            <person name="Hope R."/>
            <person name="Hossain A."/>
            <person name="Karabika E."/>
            <person name="Karaffa L."/>
            <person name="Karanyi Z."/>
            <person name="Krasevec N."/>
            <person name="Kuo A."/>
            <person name="Kusch H."/>
            <person name="LaButti K."/>
            <person name="Lagendijk E.L."/>
            <person name="Lapidus A."/>
            <person name="Levasseur A."/>
            <person name="Lindquist E."/>
            <person name="Lipzen A."/>
            <person name="Logrieco A.F."/>
            <person name="MacCabe A."/>
            <person name="Maekelae M.R."/>
            <person name="Malavazi I."/>
            <person name="Melin P."/>
            <person name="Meyer V."/>
            <person name="Mielnichuk N."/>
            <person name="Miskei M."/>
            <person name="Molnar A.P."/>
            <person name="Mule G."/>
            <person name="Ngan C.Y."/>
            <person name="Orejas M."/>
            <person name="Orosz E."/>
            <person name="Ouedraogo J.P."/>
            <person name="Overkamp K.M."/>
            <person name="Park H.-S."/>
            <person name="Perrone G."/>
            <person name="Piumi F."/>
            <person name="Punt P.J."/>
            <person name="Ram A.F."/>
            <person name="Ramon A."/>
            <person name="Rauscher S."/>
            <person name="Record E."/>
            <person name="Riano-Pachon D.M."/>
            <person name="Robert V."/>
            <person name="Roehrig J."/>
            <person name="Ruller R."/>
            <person name="Salamov A."/>
            <person name="Salih N.S."/>
            <person name="Samson R.A."/>
            <person name="Sandor E."/>
            <person name="Sanguinetti M."/>
            <person name="Schuetze T."/>
            <person name="Sepcic K."/>
            <person name="Shelest E."/>
            <person name="Sherlock G."/>
            <person name="Sophianopoulou V."/>
            <person name="Squina F.M."/>
            <person name="Sun H."/>
            <person name="Susca A."/>
            <person name="Todd R.B."/>
            <person name="Tsang A."/>
            <person name="Unkles S.E."/>
            <person name="van de Wiele N."/>
            <person name="van Rossen-Uffink D."/>
            <person name="Oliveira J.V."/>
            <person name="Vesth T.C."/>
            <person name="Visser J."/>
            <person name="Yu J.-H."/>
            <person name="Zhou M."/>
            <person name="Andersen M.R."/>
            <person name="Archer D.B."/>
            <person name="Baker S.E."/>
            <person name="Benoit I."/>
            <person name="Brakhage A.A."/>
            <person name="Braus G.H."/>
            <person name="Fischer R."/>
            <person name="Frisvad J.C."/>
            <person name="Goldman G.H."/>
            <person name="Houbraken J."/>
            <person name="Oakley B."/>
            <person name="Pocsi I."/>
            <person name="Scazzocchio C."/>
            <person name="Seiboth B."/>
            <person name="vanKuyk P.A."/>
            <person name="Wortman J."/>
            <person name="Dyer P.S."/>
            <person name="Grigoriev I.V."/>
        </authorList>
    </citation>
    <scope>NUCLEOTIDE SEQUENCE [LARGE SCALE GENOMIC DNA]</scope>
    <source>
        <strain evidence="13">CBS 583.65</strain>
    </source>
</reference>
<keyword evidence="8 9" id="KW-0472">Membrane</keyword>
<keyword evidence="4 9" id="KW-0812">Transmembrane</keyword>
<evidence type="ECO:0000256" key="4">
    <source>
        <dbReference type="ARBA" id="ARBA00022692"/>
    </source>
</evidence>
<organism evidence="12 13">
    <name type="scientific">Aspergillus versicolor CBS 583.65</name>
    <dbReference type="NCBI Taxonomy" id="1036611"/>
    <lineage>
        <taxon>Eukaryota</taxon>
        <taxon>Fungi</taxon>
        <taxon>Dikarya</taxon>
        <taxon>Ascomycota</taxon>
        <taxon>Pezizomycotina</taxon>
        <taxon>Eurotiomycetes</taxon>
        <taxon>Eurotiomycetidae</taxon>
        <taxon>Eurotiales</taxon>
        <taxon>Aspergillaceae</taxon>
        <taxon>Aspergillus</taxon>
        <taxon>Aspergillus subgen. Nidulantes</taxon>
    </lineage>
</organism>
<feature type="repeat" description="Solcar" evidence="9">
    <location>
        <begin position="104"/>
        <end position="197"/>
    </location>
</feature>
<evidence type="ECO:0000256" key="3">
    <source>
        <dbReference type="ARBA" id="ARBA00022448"/>
    </source>
</evidence>
<keyword evidence="6" id="KW-0999">Mitochondrion inner membrane</keyword>
<name>A0A1L9P7N5_ASPVE</name>
<keyword evidence="5" id="KW-0677">Repeat</keyword>
<dbReference type="SUPFAM" id="SSF103506">
    <property type="entry name" value="Mitochondrial carrier"/>
    <property type="match status" value="1"/>
</dbReference>
<comment type="similarity">
    <text evidence="2 10">Belongs to the mitochondrial carrier (TC 2.A.29) family.</text>
</comment>
<dbReference type="Pfam" id="PF00153">
    <property type="entry name" value="Mito_carr"/>
    <property type="match status" value="3"/>
</dbReference>
<keyword evidence="13" id="KW-1185">Reference proteome</keyword>
<dbReference type="Proteomes" id="UP000184073">
    <property type="component" value="Unassembled WGS sequence"/>
</dbReference>
<dbReference type="InterPro" id="IPR023395">
    <property type="entry name" value="MCP_dom_sf"/>
</dbReference>
<dbReference type="PANTHER" id="PTHR45667">
    <property type="entry name" value="S-ADENOSYLMETHIONINE MITOCHONDRIAL CARRIER PROTEIN"/>
    <property type="match status" value="1"/>
</dbReference>
<feature type="repeat" description="Solcar" evidence="9">
    <location>
        <begin position="3"/>
        <end position="87"/>
    </location>
</feature>
<evidence type="ECO:0000256" key="10">
    <source>
        <dbReference type="RuleBase" id="RU000488"/>
    </source>
</evidence>
<accession>A0A1L9P7N5</accession>
<dbReference type="VEuPathDB" id="FungiDB:ASPVEDRAFT_184379"/>
<dbReference type="AlphaFoldDB" id="A0A1L9P7N5"/>
<evidence type="ECO:0000256" key="1">
    <source>
        <dbReference type="ARBA" id="ARBA00004141"/>
    </source>
</evidence>
<evidence type="ECO:0000313" key="12">
    <source>
        <dbReference type="EMBL" id="OJI97537.1"/>
    </source>
</evidence>
<evidence type="ECO:0000256" key="7">
    <source>
        <dbReference type="ARBA" id="ARBA00022989"/>
    </source>
</evidence>
<dbReference type="Gene3D" id="1.50.40.10">
    <property type="entry name" value="Mitochondrial carrier domain"/>
    <property type="match status" value="2"/>
</dbReference>
<evidence type="ECO:0000256" key="8">
    <source>
        <dbReference type="ARBA" id="ARBA00023136"/>
    </source>
</evidence>
<evidence type="ECO:0008006" key="14">
    <source>
        <dbReference type="Google" id="ProtNLM"/>
    </source>
</evidence>